<dbReference type="InterPro" id="IPR036388">
    <property type="entry name" value="WH-like_DNA-bd_sf"/>
</dbReference>
<dbReference type="HAMAP" id="MF_00674">
    <property type="entry name" value="UPF0251"/>
    <property type="match status" value="1"/>
</dbReference>
<dbReference type="SUPFAM" id="SSF88659">
    <property type="entry name" value="Sigma3 and sigma4 domains of RNA polymerase sigma factors"/>
    <property type="match status" value="1"/>
</dbReference>
<evidence type="ECO:0000256" key="1">
    <source>
        <dbReference type="ARBA" id="ARBA00009350"/>
    </source>
</evidence>
<dbReference type="Pfam" id="PF02001">
    <property type="entry name" value="DUF134"/>
    <property type="match status" value="1"/>
</dbReference>
<gene>
    <name evidence="3" type="ORF">SDC9_183446</name>
</gene>
<comment type="similarity">
    <text evidence="1">Belongs to the UPF0251 family.</text>
</comment>
<dbReference type="InterPro" id="IPR013324">
    <property type="entry name" value="RNA_pol_sigma_r3/r4-like"/>
</dbReference>
<feature type="compositionally biased region" description="Basic and acidic residues" evidence="2">
    <location>
        <begin position="132"/>
        <end position="144"/>
    </location>
</feature>
<evidence type="ECO:0000313" key="3">
    <source>
        <dbReference type="EMBL" id="MPN35941.1"/>
    </source>
</evidence>
<dbReference type="Gene3D" id="1.10.10.10">
    <property type="entry name" value="Winged helix-like DNA-binding domain superfamily/Winged helix DNA-binding domain"/>
    <property type="match status" value="1"/>
</dbReference>
<comment type="caution">
    <text evidence="3">The sequence shown here is derived from an EMBL/GenBank/DDBJ whole genome shotgun (WGS) entry which is preliminary data.</text>
</comment>
<dbReference type="InterPro" id="IPR002852">
    <property type="entry name" value="UPF0251"/>
</dbReference>
<sequence>MPRPFKWRRVCCLPENNRYGPLNAAENDNGFVQMSVDEYEAIRLIDTEGYTQEQCAEHMNVSRSTIQSIYDSARKKLSDSLVYGKVLWIEGGEYRLCDGMSRGCGGGGCHRHRCGRNMLSEQEENSQQSISETEKTNEDRNTDE</sequence>
<dbReference type="PANTHER" id="PTHR37478">
    <property type="match status" value="1"/>
</dbReference>
<accession>A0A645HA84</accession>
<dbReference type="PANTHER" id="PTHR37478:SF2">
    <property type="entry name" value="UPF0251 PROTEIN TK0562"/>
    <property type="match status" value="1"/>
</dbReference>
<name>A0A645HA84_9ZZZZ</name>
<dbReference type="AlphaFoldDB" id="A0A645HA84"/>
<dbReference type="EMBL" id="VSSQ01089820">
    <property type="protein sequence ID" value="MPN35941.1"/>
    <property type="molecule type" value="Genomic_DNA"/>
</dbReference>
<organism evidence="3">
    <name type="scientific">bioreactor metagenome</name>
    <dbReference type="NCBI Taxonomy" id="1076179"/>
    <lineage>
        <taxon>unclassified sequences</taxon>
        <taxon>metagenomes</taxon>
        <taxon>ecological metagenomes</taxon>
    </lineage>
</organism>
<protein>
    <submittedName>
        <fullName evidence="3">Uncharacterized protein</fullName>
    </submittedName>
</protein>
<proteinExistence type="inferred from homology"/>
<evidence type="ECO:0000256" key="2">
    <source>
        <dbReference type="SAM" id="MobiDB-lite"/>
    </source>
</evidence>
<feature type="region of interest" description="Disordered" evidence="2">
    <location>
        <begin position="120"/>
        <end position="144"/>
    </location>
</feature>
<reference evidence="3" key="1">
    <citation type="submission" date="2019-08" db="EMBL/GenBank/DDBJ databases">
        <authorList>
            <person name="Kucharzyk K."/>
            <person name="Murdoch R.W."/>
            <person name="Higgins S."/>
            <person name="Loffler F."/>
        </authorList>
    </citation>
    <scope>NUCLEOTIDE SEQUENCE</scope>
</reference>